<evidence type="ECO:0000313" key="2">
    <source>
        <dbReference type="Proteomes" id="UP001190700"/>
    </source>
</evidence>
<organism evidence="1 2">
    <name type="scientific">Cymbomonas tetramitiformis</name>
    <dbReference type="NCBI Taxonomy" id="36881"/>
    <lineage>
        <taxon>Eukaryota</taxon>
        <taxon>Viridiplantae</taxon>
        <taxon>Chlorophyta</taxon>
        <taxon>Pyramimonadophyceae</taxon>
        <taxon>Pyramimonadales</taxon>
        <taxon>Pyramimonadaceae</taxon>
        <taxon>Cymbomonas</taxon>
    </lineage>
</organism>
<proteinExistence type="predicted"/>
<accession>A0AAE0C4N7</accession>
<feature type="non-terminal residue" evidence="1">
    <location>
        <position position="161"/>
    </location>
</feature>
<dbReference type="EMBL" id="LGRX02028185">
    <property type="protein sequence ID" value="KAK3248353.1"/>
    <property type="molecule type" value="Genomic_DNA"/>
</dbReference>
<reference evidence="1 2" key="1">
    <citation type="journal article" date="2015" name="Genome Biol. Evol.">
        <title>Comparative Genomics of a Bacterivorous Green Alga Reveals Evolutionary Causalities and Consequences of Phago-Mixotrophic Mode of Nutrition.</title>
        <authorList>
            <person name="Burns J.A."/>
            <person name="Paasch A."/>
            <person name="Narechania A."/>
            <person name="Kim E."/>
        </authorList>
    </citation>
    <scope>NUCLEOTIDE SEQUENCE [LARGE SCALE GENOMIC DNA]</scope>
    <source>
        <strain evidence="1 2">PLY_AMNH</strain>
    </source>
</reference>
<evidence type="ECO:0000313" key="1">
    <source>
        <dbReference type="EMBL" id="KAK3248353.1"/>
    </source>
</evidence>
<protein>
    <submittedName>
        <fullName evidence="1">Uncharacterized protein</fullName>
    </submittedName>
</protein>
<sequence>MGLLGSLCNYTARKALRPSQRQSVLDARTVDTIEKKEMRTTMLDEVYEEALESTAARLKSKPARFEVVEASMNTVVIDLRVRFMKKNLHTVASGFPISSVELLMPTQSEIDDTRGSTSPNPFIITECLPHVVCRGCYLFFWQIISCLLILLPEPTSLSQYM</sequence>
<keyword evidence="2" id="KW-1185">Reference proteome</keyword>
<name>A0AAE0C4N7_9CHLO</name>
<gene>
    <name evidence="1" type="ORF">CYMTET_42178</name>
</gene>
<dbReference type="AlphaFoldDB" id="A0AAE0C4N7"/>
<dbReference type="Proteomes" id="UP001190700">
    <property type="component" value="Unassembled WGS sequence"/>
</dbReference>
<comment type="caution">
    <text evidence="1">The sequence shown here is derived from an EMBL/GenBank/DDBJ whole genome shotgun (WGS) entry which is preliminary data.</text>
</comment>